<dbReference type="InterPro" id="IPR036264">
    <property type="entry name" value="Bact_exopeptidase_dim_dom"/>
</dbReference>
<reference evidence="6" key="1">
    <citation type="submission" date="2019-03" db="EMBL/GenBank/DDBJ databases">
        <title>Aquabacterium pictum sp.nov., the first bacteriochlorophyll a-containing freshwater bacterium in the genus Aquabacterium of the class Betaproteobacteria.</title>
        <authorList>
            <person name="Hirose S."/>
            <person name="Tank M."/>
            <person name="Hara E."/>
            <person name="Tamaki H."/>
            <person name="Takaichi S."/>
            <person name="Haruta S."/>
            <person name="Hanada S."/>
        </authorList>
    </citation>
    <scope>NUCLEOTIDE SEQUENCE [LARGE SCALE GENOMIC DNA]</scope>
    <source>
        <strain evidence="6">W35</strain>
    </source>
</reference>
<keyword evidence="2 5" id="KW-0378">Hydrolase</keyword>
<dbReference type="FunFam" id="3.30.70.360:FF:000014">
    <property type="entry name" value="N-acyl-L-amino acid amidohydrolase"/>
    <property type="match status" value="1"/>
</dbReference>
<feature type="binding site" evidence="3">
    <location>
        <position position="190"/>
    </location>
    <ligand>
        <name>Mn(2+)</name>
        <dbReference type="ChEBI" id="CHEBI:29035"/>
        <label>2</label>
    </ligand>
</feature>
<dbReference type="GO" id="GO:0046872">
    <property type="term" value="F:metal ion binding"/>
    <property type="evidence" value="ECO:0007669"/>
    <property type="project" value="UniProtKB-KW"/>
</dbReference>
<evidence type="ECO:0000256" key="2">
    <source>
        <dbReference type="ARBA" id="ARBA00022801"/>
    </source>
</evidence>
<dbReference type="SUPFAM" id="SSF55031">
    <property type="entry name" value="Bacterial exopeptidase dimerisation domain"/>
    <property type="match status" value="1"/>
</dbReference>
<dbReference type="Gene3D" id="3.40.630.10">
    <property type="entry name" value="Zn peptidases"/>
    <property type="match status" value="1"/>
</dbReference>
<protein>
    <submittedName>
        <fullName evidence="5">N-acyl-L-amino acid amidohydrolase</fullName>
    </submittedName>
</protein>
<organism evidence="5 6">
    <name type="scientific">Pseudaquabacterium pictum</name>
    <dbReference type="NCBI Taxonomy" id="2315236"/>
    <lineage>
        <taxon>Bacteria</taxon>
        <taxon>Pseudomonadati</taxon>
        <taxon>Pseudomonadota</taxon>
        <taxon>Betaproteobacteria</taxon>
        <taxon>Burkholderiales</taxon>
        <taxon>Sphaerotilaceae</taxon>
        <taxon>Pseudaquabacterium</taxon>
    </lineage>
</organism>
<dbReference type="Gene3D" id="3.30.70.360">
    <property type="match status" value="1"/>
</dbReference>
<gene>
    <name evidence="5" type="primary">amaA</name>
    <name evidence="5" type="ORF">AQPW35_35150</name>
</gene>
<dbReference type="Proteomes" id="UP000301751">
    <property type="component" value="Unassembled WGS sequence"/>
</dbReference>
<dbReference type="RefSeq" id="WP_137734161.1">
    <property type="nucleotide sequence ID" value="NZ_BJCL01000009.1"/>
</dbReference>
<dbReference type="InterPro" id="IPR017439">
    <property type="entry name" value="Amidohydrolase"/>
</dbReference>
<comment type="cofactor">
    <cofactor evidence="3">
        <name>Mn(2+)</name>
        <dbReference type="ChEBI" id="CHEBI:29035"/>
    </cofactor>
    <text evidence="3">The Mn(2+) ion enhances activity.</text>
</comment>
<evidence type="ECO:0000256" key="3">
    <source>
        <dbReference type="PIRSR" id="PIRSR005962-1"/>
    </source>
</evidence>
<dbReference type="PIRSF" id="PIRSF005962">
    <property type="entry name" value="Pept_M20D_amidohydro"/>
    <property type="match status" value="1"/>
</dbReference>
<comment type="similarity">
    <text evidence="1">Belongs to the peptidase M20 family.</text>
</comment>
<proteinExistence type="inferred from homology"/>
<keyword evidence="3" id="KW-0479">Metal-binding</keyword>
<feature type="binding site" evidence="3">
    <location>
        <position position="392"/>
    </location>
    <ligand>
        <name>Mn(2+)</name>
        <dbReference type="ChEBI" id="CHEBI:29035"/>
        <label>2</label>
    </ligand>
</feature>
<dbReference type="NCBIfam" id="TIGR01891">
    <property type="entry name" value="amidohydrolases"/>
    <property type="match status" value="1"/>
</dbReference>
<dbReference type="PANTHER" id="PTHR11014:SF63">
    <property type="entry name" value="METALLOPEPTIDASE, PUTATIVE (AFU_ORTHOLOGUE AFUA_6G09600)-RELATED"/>
    <property type="match status" value="1"/>
</dbReference>
<dbReference type="Pfam" id="PF07687">
    <property type="entry name" value="M20_dimer"/>
    <property type="match status" value="1"/>
</dbReference>
<evidence type="ECO:0000259" key="4">
    <source>
        <dbReference type="Pfam" id="PF07687"/>
    </source>
</evidence>
<comment type="caution">
    <text evidence="5">The sequence shown here is derived from an EMBL/GenBank/DDBJ whole genome shotgun (WGS) entry which is preliminary data.</text>
</comment>
<feature type="binding site" evidence="3">
    <location>
        <position position="159"/>
    </location>
    <ligand>
        <name>Mn(2+)</name>
        <dbReference type="ChEBI" id="CHEBI:29035"/>
        <label>2</label>
    </ligand>
</feature>
<dbReference type="PANTHER" id="PTHR11014">
    <property type="entry name" value="PEPTIDASE M20 FAMILY MEMBER"/>
    <property type="match status" value="1"/>
</dbReference>
<evidence type="ECO:0000313" key="6">
    <source>
        <dbReference type="Proteomes" id="UP000301751"/>
    </source>
</evidence>
<feature type="binding site" evidence="3">
    <location>
        <position position="123"/>
    </location>
    <ligand>
        <name>Mn(2+)</name>
        <dbReference type="ChEBI" id="CHEBI:29035"/>
        <label>2</label>
    </ligand>
</feature>
<evidence type="ECO:0000313" key="5">
    <source>
        <dbReference type="EMBL" id="GCL64434.1"/>
    </source>
</evidence>
<keyword evidence="3" id="KW-0464">Manganese</keyword>
<dbReference type="EMBL" id="BJCL01000009">
    <property type="protein sequence ID" value="GCL64434.1"/>
    <property type="molecule type" value="Genomic_DNA"/>
</dbReference>
<dbReference type="GO" id="GO:0016787">
    <property type="term" value="F:hydrolase activity"/>
    <property type="evidence" value="ECO:0007669"/>
    <property type="project" value="UniProtKB-KW"/>
</dbReference>
<accession>A0A480ASC6</accession>
<dbReference type="SUPFAM" id="SSF53187">
    <property type="entry name" value="Zn-dependent exopeptidases"/>
    <property type="match status" value="1"/>
</dbReference>
<dbReference type="Pfam" id="PF01546">
    <property type="entry name" value="Peptidase_M20"/>
    <property type="match status" value="1"/>
</dbReference>
<feature type="domain" description="Peptidase M20 dimerisation" evidence="4">
    <location>
        <begin position="213"/>
        <end position="302"/>
    </location>
</feature>
<dbReference type="InterPro" id="IPR002933">
    <property type="entry name" value="Peptidase_M20"/>
</dbReference>
<dbReference type="OrthoDB" id="8875216at2"/>
<keyword evidence="6" id="KW-1185">Reference proteome</keyword>
<evidence type="ECO:0000256" key="1">
    <source>
        <dbReference type="ARBA" id="ARBA00006153"/>
    </source>
</evidence>
<feature type="binding site" evidence="3">
    <location>
        <position position="125"/>
    </location>
    <ligand>
        <name>Mn(2+)</name>
        <dbReference type="ChEBI" id="CHEBI:29035"/>
        <label>2</label>
    </ligand>
</feature>
<sequence length="425" mass="45336">MNTDTPVNASPLAAAIEAAAQAVLDRVTAWRRDFHAHPELGNREFRTAGIVAEHLRALGLDEVKTGVAHTGVVGLLKGGLPGPVVALRADMDGLPVAEEVDIPFASKTKAEWNGEQVGVMHACGHDTHTAILMGVAEVLAGLRAQLPGTVKFLFQPAEEMPPEGEDGGAKMMVAEGAMQNPKPDAVFGLHVTSRLPVGVIGYRPGPTMASSDSLKITVRGSQTHGAMPWFGVDPIVTSAQVVMGLQTVVSRQIDLTQEPAVVTIGTIHGGLRQNIIPDEVVMTGTIRTFDEAMRDDVHERVKYLGETLAKANRANCLVCINKHYPVTVNDPVLTEAMRPSLARSVGEDKLMLVPKVMGSEDFSFFQREAPGLFYFVGVVPQGVNPLTVAPNHSPRFYVDEGCLIVGVRSLAHLAADFLHHGATAG</sequence>
<dbReference type="InterPro" id="IPR011650">
    <property type="entry name" value="Peptidase_M20_dimer"/>
</dbReference>
<dbReference type="AlphaFoldDB" id="A0A480ASC6"/>
<name>A0A480ASC6_9BURK</name>